<feature type="domain" description="F-box" evidence="1">
    <location>
        <begin position="104"/>
        <end position="160"/>
    </location>
</feature>
<evidence type="ECO:0000313" key="3">
    <source>
        <dbReference type="Proteomes" id="UP000623467"/>
    </source>
</evidence>
<evidence type="ECO:0000259" key="1">
    <source>
        <dbReference type="Pfam" id="PF12937"/>
    </source>
</evidence>
<accession>A0A8H7CVL7</accession>
<gene>
    <name evidence="2" type="ORF">MSAN_01691000</name>
</gene>
<dbReference type="Pfam" id="PF12937">
    <property type="entry name" value="F-box-like"/>
    <property type="match status" value="1"/>
</dbReference>
<protein>
    <submittedName>
        <fullName evidence="2">F-box domain-containing protein</fullName>
    </submittedName>
</protein>
<keyword evidence="3" id="KW-1185">Reference proteome</keyword>
<dbReference type="OrthoDB" id="2269034at2759"/>
<reference evidence="2" key="1">
    <citation type="submission" date="2020-05" db="EMBL/GenBank/DDBJ databases">
        <title>Mycena genomes resolve the evolution of fungal bioluminescence.</title>
        <authorList>
            <person name="Tsai I.J."/>
        </authorList>
    </citation>
    <scope>NUCLEOTIDE SEQUENCE</scope>
    <source>
        <strain evidence="2">160909Yilan</strain>
    </source>
</reference>
<dbReference type="InterPro" id="IPR001810">
    <property type="entry name" value="F-box_dom"/>
</dbReference>
<dbReference type="Proteomes" id="UP000623467">
    <property type="component" value="Unassembled WGS sequence"/>
</dbReference>
<comment type="caution">
    <text evidence="2">The sequence shown here is derived from an EMBL/GenBank/DDBJ whole genome shotgun (WGS) entry which is preliminary data.</text>
</comment>
<proteinExistence type="predicted"/>
<dbReference type="Gene3D" id="1.20.1280.50">
    <property type="match status" value="1"/>
</dbReference>
<dbReference type="AlphaFoldDB" id="A0A8H7CVL7"/>
<evidence type="ECO:0000313" key="2">
    <source>
        <dbReference type="EMBL" id="KAF7349646.1"/>
    </source>
</evidence>
<dbReference type="EMBL" id="JACAZH010000015">
    <property type="protein sequence ID" value="KAF7349646.1"/>
    <property type="molecule type" value="Genomic_DNA"/>
</dbReference>
<name>A0A8H7CVL7_9AGAR</name>
<sequence>MAVGQDSGSDVRVTGVTHSFTSTITAMRLVCQKCGHHNTRDTASVPQDIIRGDGDVTAAALRAALANVEAELVRFQTYAVDYISALLKAKKDAELQLQKVVYPILSLPTEIIARIFVECLPEKSRRRFSRKHAPLLLMRVCRRWRDIAVSTSELWNFLRIRCLNVSLSSDKTMLRGGALSTPWLSRAQSRPLSLTVYLDRKLLEGREVHDDISGAEPLDISTILPRLERLDIGLSAEKTQSLTS</sequence>
<organism evidence="2 3">
    <name type="scientific">Mycena sanguinolenta</name>
    <dbReference type="NCBI Taxonomy" id="230812"/>
    <lineage>
        <taxon>Eukaryota</taxon>
        <taxon>Fungi</taxon>
        <taxon>Dikarya</taxon>
        <taxon>Basidiomycota</taxon>
        <taxon>Agaricomycotina</taxon>
        <taxon>Agaricomycetes</taxon>
        <taxon>Agaricomycetidae</taxon>
        <taxon>Agaricales</taxon>
        <taxon>Marasmiineae</taxon>
        <taxon>Mycenaceae</taxon>
        <taxon>Mycena</taxon>
    </lineage>
</organism>